<dbReference type="VEuPathDB" id="FungiDB:RhiirFUN_005970"/>
<dbReference type="GO" id="GO:0005524">
    <property type="term" value="F:ATP binding"/>
    <property type="evidence" value="ECO:0007669"/>
    <property type="project" value="UniProtKB-KW"/>
</dbReference>
<accession>U9U5Y5</accession>
<dbReference type="EMBL" id="KI281609">
    <property type="protein sequence ID" value="ESA15824.1"/>
    <property type="molecule type" value="Genomic_DNA"/>
</dbReference>
<organism evidence="4">
    <name type="scientific">Rhizophagus irregularis (strain DAOM 181602 / DAOM 197198 / MUCL 43194)</name>
    <name type="common">Arbuscular mycorrhizal fungus</name>
    <name type="synonym">Glomus intraradices</name>
    <dbReference type="NCBI Taxonomy" id="747089"/>
    <lineage>
        <taxon>Eukaryota</taxon>
        <taxon>Fungi</taxon>
        <taxon>Fungi incertae sedis</taxon>
        <taxon>Mucoromycota</taxon>
        <taxon>Glomeromycotina</taxon>
        <taxon>Glomeromycetes</taxon>
        <taxon>Glomerales</taxon>
        <taxon>Glomeraceae</taxon>
        <taxon>Rhizophagus</taxon>
    </lineage>
</organism>
<dbReference type="HOGENOM" id="CLU_000288_7_8_1"/>
<dbReference type="SUPFAM" id="SSF56112">
    <property type="entry name" value="Protein kinase-like (PK-like)"/>
    <property type="match status" value="1"/>
</dbReference>
<gene>
    <name evidence="4" type="ORF">GLOINDRAFT_23470</name>
</gene>
<reference evidence="4" key="1">
    <citation type="submission" date="2013-07" db="EMBL/GenBank/DDBJ databases">
        <title>The genome of an arbuscular mycorrhizal fungus provides insights into the evolution of the oldest plant symbiosis.</title>
        <authorList>
            <consortium name="DOE Joint Genome Institute"/>
            <person name="Tisserant E."/>
            <person name="Malbreil M."/>
            <person name="Kuo A."/>
            <person name="Kohler A."/>
            <person name="Symeonidi A."/>
            <person name="Balestrini R."/>
            <person name="Charron P."/>
            <person name="Duensing N."/>
            <person name="Frei-dit-Frey N."/>
            <person name="Gianinazzi-Pearson V."/>
            <person name="Gilbert B."/>
            <person name="Handa Y."/>
            <person name="Hijri M."/>
            <person name="Kaul R."/>
            <person name="Kawaguchi M."/>
            <person name="Krajinski F."/>
            <person name="Lammers P."/>
            <person name="Lapierre D."/>
            <person name="Masclaux F.G."/>
            <person name="Murat C."/>
            <person name="Morin E."/>
            <person name="Ndikumana S."/>
            <person name="Pagni M."/>
            <person name="Petitpierre D."/>
            <person name="Requena N."/>
            <person name="Rosikiewicz P."/>
            <person name="Riley R."/>
            <person name="Saito K."/>
            <person name="San Clemente H."/>
            <person name="Shapiro H."/>
            <person name="van Tuinen D."/>
            <person name="Becard G."/>
            <person name="Bonfante P."/>
            <person name="Paszkowski U."/>
            <person name="Shachar-Hill Y."/>
            <person name="Young J.P."/>
            <person name="Sanders I.R."/>
            <person name="Henrissat B."/>
            <person name="Rensing S.A."/>
            <person name="Grigoriev I.V."/>
            <person name="Corradi N."/>
            <person name="Roux C."/>
            <person name="Martin F."/>
        </authorList>
    </citation>
    <scope>NUCLEOTIDE SEQUENCE</scope>
    <source>
        <strain evidence="4">DAOM 197198</strain>
    </source>
</reference>
<dbReference type="InterPro" id="IPR000719">
    <property type="entry name" value="Prot_kinase_dom"/>
</dbReference>
<proteinExistence type="predicted"/>
<dbReference type="PROSITE" id="PS50011">
    <property type="entry name" value="PROTEIN_KINASE_DOM"/>
    <property type="match status" value="1"/>
</dbReference>
<protein>
    <recommendedName>
        <fullName evidence="3">Protein kinase domain-containing protein</fullName>
    </recommendedName>
</protein>
<dbReference type="InterPro" id="IPR050198">
    <property type="entry name" value="Non-receptor_tyrosine_kinases"/>
</dbReference>
<feature type="non-terminal residue" evidence="4">
    <location>
        <position position="1"/>
    </location>
</feature>
<sequence>ITNNEFLTYKKNKQCFIEDYTIKLYGISQNPDTKNYILILQDCYCEYCGKIYTDIKYKWCNQCQINNLKQNFANWTSGNEKIDELIQEMQLKINKHNDVIIEWIPFNQFNDIKKICNDSVPLYSAIWTNGLLEYNCDKMEQERIPNKEVALKFLSNSQNNDIINELLNEIESYSVQFVKYDNIVKIYGISQNQTTKDYIIVLQNGYCKICDNMYSNIKYKWCKQCLINDLKQNFANWTSENEKIDKFIQRMQLEIDKLNDTIIEWISYNQFNNIKMEWERKPNEKVTLICLNNSQITTDEFLNKIKTYIDEKHIRNYVSNSMKKSSFNQYTEHNIGIYENDNNNIIKVYGISQNPDSKDYIMVLQDCYCENCSKIGNEIIDELIQELQLSITKHSDIIVEWIPYNHFNNIKEIVQGEFATLYSADWMNGLLDYEYYKWKRTPNLKVTLKYLYNSQDITEEYLYGQIRSYSSIAINKEDSTYNNPRIYGISQNPNTKDYIVVLENGNHCEKCGESDFAMLYSAIWMNGPLEYDKSDKKEWIRMPNKKVALKYLCNSQNINNEFLNKETKLYVKSNEYDITKIYGISQNPDTKNYVIVLQDGILCDKCIKIYNDISNKWCKICQISNLKQNFANWTSGNQQIDEFIQEMQLKINNYNNIVEWIPYNQFNDINKIGKNDSAAIYSAIWNNNCDKMEQKRIHNKEVTLKYLCNSQNNDITNEFLSKIKTYFIEYDNIIELYGISQNSATKDYIMCKSCQINDLKNRFGNWTSGNKIIDELIQEEQLKIKNHDDIIVEWMPYYRFGNIKKVNKSDTTLQYSAIWMNGPLKYNGIKWERIPNKKVTLKYLCSSQNITNEILNEVNSYFIKVNNLPLNQPTDYSRILHPTKDISPKIYGISQNPITRDYFIVIKGYCKKCSDHYTDIEHKWCKPCQIKYLKNNFINWTSENKKIDELIQEMQLKIKNYDDTIVEWIPYDQFNNIRKIGKGCFSTVYSALWENGPLQYNTNYEGLERDHSIEVALKCLHDSQNISNGLLNEVKNYSINHNKILKIYGISQNPITKDYIIVLQLASEGFVNSRYIKKPWYRIEKLYILYKIIDCLEIIHNNQTVHRDLHIGNILILPSDQFSDDICIMDMGLCKEVDNISNTVYGVMPYVAPEILRGKPYTQAADIY</sequence>
<keyword evidence="2" id="KW-0067">ATP-binding</keyword>
<dbReference type="CDD" id="cd00180">
    <property type="entry name" value="PKc"/>
    <property type="match status" value="1"/>
</dbReference>
<evidence type="ECO:0000256" key="1">
    <source>
        <dbReference type="ARBA" id="ARBA00022741"/>
    </source>
</evidence>
<dbReference type="GO" id="GO:0004672">
    <property type="term" value="F:protein kinase activity"/>
    <property type="evidence" value="ECO:0007669"/>
    <property type="project" value="InterPro"/>
</dbReference>
<dbReference type="InterPro" id="IPR011009">
    <property type="entry name" value="Kinase-like_dom_sf"/>
</dbReference>
<evidence type="ECO:0000313" key="4">
    <source>
        <dbReference type="EMBL" id="ESA15824.1"/>
    </source>
</evidence>
<keyword evidence="1" id="KW-0547">Nucleotide-binding</keyword>
<dbReference type="VEuPathDB" id="FungiDB:RhiirFUN_003795"/>
<dbReference type="eggNOG" id="KOG0032">
    <property type="taxonomic scope" value="Eukaryota"/>
</dbReference>
<dbReference type="Gene3D" id="1.10.510.10">
    <property type="entry name" value="Transferase(Phosphotransferase) domain 1"/>
    <property type="match status" value="2"/>
</dbReference>
<name>U9U5Y5_RHIID</name>
<dbReference type="Pfam" id="PF00069">
    <property type="entry name" value="Pkinase"/>
    <property type="match status" value="1"/>
</dbReference>
<feature type="non-terminal residue" evidence="4">
    <location>
        <position position="1168"/>
    </location>
</feature>
<feature type="domain" description="Protein kinase" evidence="3">
    <location>
        <begin position="974"/>
        <end position="1168"/>
    </location>
</feature>
<dbReference type="PANTHER" id="PTHR24418">
    <property type="entry name" value="TYROSINE-PROTEIN KINASE"/>
    <property type="match status" value="1"/>
</dbReference>
<evidence type="ECO:0000256" key="2">
    <source>
        <dbReference type="ARBA" id="ARBA00022840"/>
    </source>
</evidence>
<evidence type="ECO:0000259" key="3">
    <source>
        <dbReference type="PROSITE" id="PS50011"/>
    </source>
</evidence>
<dbReference type="AlphaFoldDB" id="U9U5Y5"/>